<keyword evidence="2 5" id="KW-0689">Ribosomal protein</keyword>
<dbReference type="CDD" id="cd00353">
    <property type="entry name" value="Ribosomal_S15p_S13e"/>
    <property type="match status" value="1"/>
</dbReference>
<dbReference type="PANTHER" id="PTHR23321:SF26">
    <property type="entry name" value="SMALL RIBOSOMAL SUBUNIT PROTEIN US15M"/>
    <property type="match status" value="1"/>
</dbReference>
<dbReference type="GO" id="GO:0003735">
    <property type="term" value="F:structural constituent of ribosome"/>
    <property type="evidence" value="ECO:0007669"/>
    <property type="project" value="InterPro"/>
</dbReference>
<dbReference type="Gene3D" id="1.10.287.10">
    <property type="entry name" value="S15/NS1, RNA-binding"/>
    <property type="match status" value="1"/>
</dbReference>
<dbReference type="EMBL" id="MK554795">
    <property type="protein sequence ID" value="QCD15661.1"/>
    <property type="molecule type" value="Genomic_DNA"/>
</dbReference>
<dbReference type="Gene3D" id="6.10.250.3130">
    <property type="match status" value="1"/>
</dbReference>
<evidence type="ECO:0000256" key="5">
    <source>
        <dbReference type="HAMAP-Rule" id="MF_01343"/>
    </source>
</evidence>
<name>A0A4D6JA24_DRYCA</name>
<evidence type="ECO:0000256" key="6">
    <source>
        <dbReference type="RuleBase" id="RU003919"/>
    </source>
</evidence>
<gene>
    <name evidence="5 7" type="primary">rps15</name>
</gene>
<reference evidence="7" key="1">
    <citation type="journal article" date="2019" name="Chin Med">
        <title>Plastid genome and composition analysis of two medical ferns: Dryopteris crassirhizoma Nakai and Osmunda japonica Thunb.</title>
        <authorList>
            <person name="Xu L."/>
            <person name="Xing Y."/>
            <person name="Wang B."/>
            <person name="Liu C."/>
            <person name="Wang W."/>
            <person name="Kang T."/>
        </authorList>
    </citation>
    <scope>NUCLEOTIDE SEQUENCE</scope>
</reference>
<dbReference type="GO" id="GO:0005840">
    <property type="term" value="C:ribosome"/>
    <property type="evidence" value="ECO:0007669"/>
    <property type="project" value="UniProtKB-KW"/>
</dbReference>
<dbReference type="PANTHER" id="PTHR23321">
    <property type="entry name" value="RIBOSOMAL PROTEIN S15, BACTERIAL AND ORGANELLAR"/>
    <property type="match status" value="1"/>
</dbReference>
<comment type="similarity">
    <text evidence="1 5 6">Belongs to the universal ribosomal protein uS15 family.</text>
</comment>
<dbReference type="GO" id="GO:1990904">
    <property type="term" value="C:ribonucleoprotein complex"/>
    <property type="evidence" value="ECO:0007669"/>
    <property type="project" value="UniProtKB-KW"/>
</dbReference>
<evidence type="ECO:0000256" key="4">
    <source>
        <dbReference type="ARBA" id="ARBA00035250"/>
    </source>
</evidence>
<dbReference type="InterPro" id="IPR005290">
    <property type="entry name" value="Ribosomal_uS15_bac-type"/>
</dbReference>
<dbReference type="SUPFAM" id="SSF47060">
    <property type="entry name" value="S15/NS1 RNA-binding domain"/>
    <property type="match status" value="1"/>
</dbReference>
<dbReference type="Pfam" id="PF00312">
    <property type="entry name" value="Ribosomal_S15"/>
    <property type="match status" value="1"/>
</dbReference>
<evidence type="ECO:0000256" key="3">
    <source>
        <dbReference type="ARBA" id="ARBA00023274"/>
    </source>
</evidence>
<dbReference type="HAMAP" id="MF_01343_B">
    <property type="entry name" value="Ribosomal_uS15_B"/>
    <property type="match status" value="1"/>
</dbReference>
<dbReference type="NCBIfam" id="TIGR00952">
    <property type="entry name" value="S15_bact"/>
    <property type="match status" value="1"/>
</dbReference>
<sequence length="101" mass="11426">MEQAIVIIIIITTDKYKYIDAQLVGGNKDTGFTASQIYYLTHQISKLTSHLESHSEDYSSRRGLIKLLGKRKRLLIYLSDGDIALYAQIIKNLGIRGLKGR</sequence>
<dbReference type="SMART" id="SM01387">
    <property type="entry name" value="Ribosomal_S15"/>
    <property type="match status" value="1"/>
</dbReference>
<organism evidence="7">
    <name type="scientific">Dryopteris crassirhizoma</name>
    <name type="common">Thick stemmed wood fern</name>
    <dbReference type="NCBI Taxonomy" id="97234"/>
    <lineage>
        <taxon>Eukaryota</taxon>
        <taxon>Viridiplantae</taxon>
        <taxon>Streptophyta</taxon>
        <taxon>Embryophyta</taxon>
        <taxon>Tracheophyta</taxon>
        <taxon>Polypodiopsida</taxon>
        <taxon>Polypodiidae</taxon>
        <taxon>Polypodiales</taxon>
        <taxon>Polypodiineae</taxon>
        <taxon>Dryopteridaceae</taxon>
        <taxon>Dryopteridoideae</taxon>
        <taxon>Dryopteris</taxon>
    </lineage>
</organism>
<evidence type="ECO:0000313" key="7">
    <source>
        <dbReference type="EMBL" id="QCD15661.1"/>
    </source>
</evidence>
<dbReference type="AlphaFoldDB" id="A0A4D6JA24"/>
<comment type="subcellular location">
    <subcellularLocation>
        <location evidence="5">Plastid</location>
        <location evidence="5">Chloroplast</location>
    </subcellularLocation>
</comment>
<evidence type="ECO:0000256" key="2">
    <source>
        <dbReference type="ARBA" id="ARBA00022980"/>
    </source>
</evidence>
<dbReference type="InterPro" id="IPR009068">
    <property type="entry name" value="uS15_NS1_RNA-bd_sf"/>
</dbReference>
<keyword evidence="7" id="KW-0934">Plastid</keyword>
<geneLocation type="chloroplast" evidence="7"/>
<evidence type="ECO:0000256" key="1">
    <source>
        <dbReference type="ARBA" id="ARBA00008434"/>
    </source>
</evidence>
<dbReference type="GO" id="GO:0006412">
    <property type="term" value="P:translation"/>
    <property type="evidence" value="ECO:0007669"/>
    <property type="project" value="UniProtKB-UniRule"/>
</dbReference>
<protein>
    <recommendedName>
        <fullName evidence="4 5">Small ribosomal subunit protein uS15c</fullName>
    </recommendedName>
</protein>
<accession>A0A4D6JA24</accession>
<keyword evidence="7" id="KW-0150">Chloroplast</keyword>
<comment type="subunit">
    <text evidence="5">Part of the 30S ribosomal subunit.</text>
</comment>
<dbReference type="InterPro" id="IPR000589">
    <property type="entry name" value="Ribosomal_uS15"/>
</dbReference>
<dbReference type="GO" id="GO:0009507">
    <property type="term" value="C:chloroplast"/>
    <property type="evidence" value="ECO:0007669"/>
    <property type="project" value="UniProtKB-SubCell"/>
</dbReference>
<proteinExistence type="inferred from homology"/>
<keyword evidence="3 5" id="KW-0687">Ribonucleoprotein</keyword>